<dbReference type="GO" id="GO:0006302">
    <property type="term" value="P:double-strand break repair"/>
    <property type="evidence" value="ECO:0007669"/>
    <property type="project" value="TreeGrafter"/>
</dbReference>
<dbReference type="Proteomes" id="UP000091956">
    <property type="component" value="Unassembled WGS sequence"/>
</dbReference>
<evidence type="ECO:0000313" key="11">
    <source>
        <dbReference type="Proteomes" id="UP000091956"/>
    </source>
</evidence>
<dbReference type="GO" id="GO:0007004">
    <property type="term" value="P:telomere maintenance via telomerase"/>
    <property type="evidence" value="ECO:0007669"/>
    <property type="project" value="TreeGrafter"/>
</dbReference>
<dbReference type="GO" id="GO:0051880">
    <property type="term" value="F:G-quadruplex DNA binding"/>
    <property type="evidence" value="ECO:0007669"/>
    <property type="project" value="TreeGrafter"/>
</dbReference>
<evidence type="ECO:0000259" key="9">
    <source>
        <dbReference type="Pfam" id="PF10495"/>
    </source>
</evidence>
<dbReference type="STRING" id="342668.A0A1B8GCJ1"/>
<dbReference type="GO" id="GO:0070192">
    <property type="term" value="P:chromosome organization involved in meiotic cell cycle"/>
    <property type="evidence" value="ECO:0007669"/>
    <property type="project" value="TreeGrafter"/>
</dbReference>
<evidence type="ECO:0000259" key="8">
    <source>
        <dbReference type="Pfam" id="PF07989"/>
    </source>
</evidence>
<feature type="domain" description="Centrosomin N-terminal motif 1" evidence="8">
    <location>
        <begin position="174"/>
        <end position="247"/>
    </location>
</feature>
<feature type="compositionally biased region" description="Basic and acidic residues" evidence="7">
    <location>
        <begin position="1295"/>
        <end position="1309"/>
    </location>
</feature>
<feature type="region of interest" description="Disordered" evidence="7">
    <location>
        <begin position="51"/>
        <end position="82"/>
    </location>
</feature>
<reference evidence="11" key="2">
    <citation type="journal article" date="2018" name="Nat. Commun.">
        <title>Extreme sensitivity to ultraviolet light in the fungal pathogen causing white-nose syndrome of bats.</title>
        <authorList>
            <person name="Palmer J.M."/>
            <person name="Drees K.P."/>
            <person name="Foster J.T."/>
            <person name="Lindner D.L."/>
        </authorList>
    </citation>
    <scope>NUCLEOTIDE SEQUENCE [LARGE SCALE GENOMIC DNA]</scope>
    <source>
        <strain evidence="11">UAMH 10579</strain>
    </source>
</reference>
<dbReference type="GO" id="GO:0003691">
    <property type="term" value="F:double-stranded telomeric DNA binding"/>
    <property type="evidence" value="ECO:0007669"/>
    <property type="project" value="TreeGrafter"/>
</dbReference>
<feature type="region of interest" description="Disordered" evidence="7">
    <location>
        <begin position="453"/>
        <end position="472"/>
    </location>
</feature>
<keyword evidence="2" id="KW-0963">Cytoplasm</keyword>
<dbReference type="RefSeq" id="XP_018127240.1">
    <property type="nucleotide sequence ID" value="XM_018278092.2"/>
</dbReference>
<feature type="coiled-coil region" evidence="6">
    <location>
        <begin position="1021"/>
        <end position="1055"/>
    </location>
</feature>
<keyword evidence="3" id="KW-0597">Phosphoprotein</keyword>
<dbReference type="Gene3D" id="1.20.5.170">
    <property type="match status" value="1"/>
</dbReference>
<evidence type="ECO:0000256" key="5">
    <source>
        <dbReference type="ARBA" id="ARBA00023212"/>
    </source>
</evidence>
<dbReference type="GO" id="GO:0000722">
    <property type="term" value="P:telomere maintenance via recombination"/>
    <property type="evidence" value="ECO:0007669"/>
    <property type="project" value="TreeGrafter"/>
</dbReference>
<dbReference type="Pfam" id="PF10495">
    <property type="entry name" value="PACT_coil_coil"/>
    <property type="match status" value="1"/>
</dbReference>
<feature type="region of interest" description="Disordered" evidence="7">
    <location>
        <begin position="1285"/>
        <end position="1332"/>
    </location>
</feature>
<evidence type="ECO:0000256" key="2">
    <source>
        <dbReference type="ARBA" id="ARBA00022490"/>
    </source>
</evidence>
<comment type="subcellular location">
    <subcellularLocation>
        <location evidence="1">Cytoplasm</location>
        <location evidence="1">Cytoskeleton</location>
        <location evidence="1">Microtubule organizing center</location>
    </subcellularLocation>
</comment>
<accession>A0A1B8GCJ1</accession>
<evidence type="ECO:0000256" key="7">
    <source>
        <dbReference type="SAM" id="MobiDB-lite"/>
    </source>
</evidence>
<organism evidence="10 11">
    <name type="scientific">Pseudogymnoascus verrucosus</name>
    <dbReference type="NCBI Taxonomy" id="342668"/>
    <lineage>
        <taxon>Eukaryota</taxon>
        <taxon>Fungi</taxon>
        <taxon>Dikarya</taxon>
        <taxon>Ascomycota</taxon>
        <taxon>Pezizomycotina</taxon>
        <taxon>Leotiomycetes</taxon>
        <taxon>Thelebolales</taxon>
        <taxon>Thelebolaceae</taxon>
        <taxon>Pseudogymnoascus</taxon>
    </lineage>
</organism>
<dbReference type="Pfam" id="PF07989">
    <property type="entry name" value="Cnn_1N"/>
    <property type="match status" value="1"/>
</dbReference>
<dbReference type="InterPro" id="IPR012943">
    <property type="entry name" value="Cnn_1N"/>
</dbReference>
<evidence type="ECO:0000256" key="6">
    <source>
        <dbReference type="SAM" id="Coils"/>
    </source>
</evidence>
<dbReference type="GO" id="GO:0005815">
    <property type="term" value="C:microtubule organizing center"/>
    <property type="evidence" value="ECO:0007669"/>
    <property type="project" value="UniProtKB-SubCell"/>
</dbReference>
<proteinExistence type="predicted"/>
<dbReference type="GO" id="GO:0043047">
    <property type="term" value="F:single-stranded telomeric DNA binding"/>
    <property type="evidence" value="ECO:0007669"/>
    <property type="project" value="TreeGrafter"/>
</dbReference>
<dbReference type="OrthoDB" id="10255000at2759"/>
<reference evidence="10 11" key="1">
    <citation type="submission" date="2016-03" db="EMBL/GenBank/DDBJ databases">
        <title>Comparative genomics of Pseudogymnoascus destructans, the fungus causing white-nose syndrome of bats.</title>
        <authorList>
            <person name="Palmer J.M."/>
            <person name="Drees K.P."/>
            <person name="Foster J.T."/>
            <person name="Lindner D.L."/>
        </authorList>
    </citation>
    <scope>NUCLEOTIDE SEQUENCE [LARGE SCALE GENOMIC DNA]</scope>
    <source>
        <strain evidence="10 11">UAMH 10579</strain>
    </source>
</reference>
<evidence type="ECO:0000256" key="1">
    <source>
        <dbReference type="ARBA" id="ARBA00004267"/>
    </source>
</evidence>
<feature type="domain" description="Pericentrin/AKAP-450 centrosomal targeting" evidence="9">
    <location>
        <begin position="1190"/>
        <end position="1264"/>
    </location>
</feature>
<feature type="compositionally biased region" description="Basic and acidic residues" evidence="7">
    <location>
        <begin position="303"/>
        <end position="315"/>
    </location>
</feature>
<dbReference type="GO" id="GO:0030870">
    <property type="term" value="C:Mre11 complex"/>
    <property type="evidence" value="ECO:0007669"/>
    <property type="project" value="TreeGrafter"/>
</dbReference>
<keyword evidence="5" id="KW-0206">Cytoskeleton</keyword>
<protein>
    <recommendedName>
        <fullName evidence="12">Centrosomin N-terminal motif 1 domain-containing protein</fullName>
    </recommendedName>
</protein>
<name>A0A1B8GCJ1_9PEZI</name>
<dbReference type="EMBL" id="KV460253">
    <property type="protein sequence ID" value="OBT93507.1"/>
    <property type="molecule type" value="Genomic_DNA"/>
</dbReference>
<dbReference type="GO" id="GO:0000794">
    <property type="term" value="C:condensed nuclear chromosome"/>
    <property type="evidence" value="ECO:0007669"/>
    <property type="project" value="TreeGrafter"/>
</dbReference>
<evidence type="ECO:0000313" key="10">
    <source>
        <dbReference type="EMBL" id="OBT93507.1"/>
    </source>
</evidence>
<feature type="coiled-coil region" evidence="6">
    <location>
        <begin position="1094"/>
        <end position="1135"/>
    </location>
</feature>
<dbReference type="GO" id="GO:0005737">
    <property type="term" value="C:cytoplasm"/>
    <property type="evidence" value="ECO:0007669"/>
    <property type="project" value="UniProtKB-ARBA"/>
</dbReference>
<evidence type="ECO:0008006" key="12">
    <source>
        <dbReference type="Google" id="ProtNLM"/>
    </source>
</evidence>
<dbReference type="GeneID" id="28842057"/>
<evidence type="ECO:0000256" key="4">
    <source>
        <dbReference type="ARBA" id="ARBA00023054"/>
    </source>
</evidence>
<dbReference type="Gene3D" id="1.10.287.1490">
    <property type="match status" value="1"/>
</dbReference>
<gene>
    <name evidence="10" type="ORF">VE01_08671</name>
</gene>
<dbReference type="PANTHER" id="PTHR18867:SF12">
    <property type="entry name" value="DNA REPAIR PROTEIN RAD50"/>
    <property type="match status" value="1"/>
</dbReference>
<feature type="compositionally biased region" description="Basic and acidic residues" evidence="7">
    <location>
        <begin position="1318"/>
        <end position="1332"/>
    </location>
</feature>
<evidence type="ECO:0000256" key="3">
    <source>
        <dbReference type="ARBA" id="ARBA00022553"/>
    </source>
</evidence>
<sequence>MVQPGIGLDTPRTAIGDATYLNNPDFDISEEQSFQSPSKDNNNLVQQLQNGRRGINLKTPRSRAPFGDRRNTNNNGFGGEFTPLLKSATRNNALKLGKENGVPRTPAFLRAGGLDNIAEDLSPVPNMDSTYADSYASGTPIPQIDSSSLASTPLAMLPRRAEGANVLQDGNQLSLREQENVIDKIEKENFGLKLKIHFLEEALRKAGPGFSEMALKENTDLKVDKVTMQKELHRYKKTLTTAERDLESYRQQILDMQEKMKRRHADEGAQEELDLLRQALHDKEIEVQDLQQKLENSADQNEDAQKLRDSVTDLEHDVREKERMIDERDDQIDDLKAQVNERDDEVVELEEKVKAAKRREIELEEKGQWNDELEEAKETISDLEQDIKRLQIELDDVKDNREELASEKERAIADLEELQDELANKSITTKGLSRQIEEKANRLQDDLEDLREKHESLEQEHQSKIQEADRLQQRITDLDQSGSAREIKLREELDSAVKDRDHAESQQHALEAQLKSIQTELQHTTDQKDLLQVRHDALTSESAQLQTELSRAKARIENLEEDLQSEKSLSLQNEREVREQYKSEIDRLHDEIEDLRADVREKERLYDDDNDKWEGERRTLESQRDLAEEQADGLKLTIEKLQKVEGTLSGKESKLQEAVSLEKERHLREEALLTKQIDELTSDLQLRQNSLDEARSELSNVREELRLSQREHKSLSEKIEALEDEIEVLQTSLDEENDRAQVNLETAKHESDALQQQLEQLKQDVAKVESKSNSASIQEQSSSLKALETKLAQTTKSEQALQDQLANINLEMHSLRNHSNEVEAERDEMKSQLRDLKSQDDTFRADQEKIDLRTAKMKLDVEVRRLRDETRVLSEQKTMIEIELQSERDHADADHANFQQRETEYIQRESATKETIRTLKRQISSLERQSHNLELSILQTSSPHSSPNGGSAHKSEILEVRSQLATAHQTLKDLRAQLKETERDAAKKLTSAHLDHQSQAAEWDSARFTLERDLSAALSAKSALEAQATAAESTAARLKAKIARLEQELHAERATAEGDRTMALERHDLHEMLRETQIQADKLEIAVQTRDASLAALTTTESSLRAQLKRIREERTAQKERASRAMGELEALEREFRGAKKGWEAERQGLTRGVRFANSSSVLEGGQEAEVRHTKELRGLAMQIEWLRARCRREEGLRADAAYAKRFMLLQVELFGACNQADLQILAQMGITPDRTVLPPRPSLRRVGWMVIACVRMKRGAEAWAKSRKVHERIVGKFEGMRRASSGSVVTGTGKVEKGAEKERRRRSDGPSSPAVGVKKESRRVSELRREW</sequence>
<keyword evidence="4 6" id="KW-0175">Coiled coil</keyword>
<dbReference type="InterPro" id="IPR019528">
    <property type="entry name" value="PACT_domain"/>
</dbReference>
<dbReference type="PANTHER" id="PTHR18867">
    <property type="entry name" value="RAD50"/>
    <property type="match status" value="1"/>
</dbReference>
<feature type="region of interest" description="Disordered" evidence="7">
    <location>
        <begin position="295"/>
        <end position="315"/>
    </location>
</feature>
<feature type="coiled-coil region" evidence="6">
    <location>
        <begin position="909"/>
        <end position="991"/>
    </location>
</feature>
<keyword evidence="11" id="KW-1185">Reference proteome</keyword>